<organism evidence="4 5">
    <name type="scientific">Leucobacter chromiireducens subsp. solipictus</name>
    <dbReference type="NCBI Taxonomy" id="398235"/>
    <lineage>
        <taxon>Bacteria</taxon>
        <taxon>Bacillati</taxon>
        <taxon>Actinomycetota</taxon>
        <taxon>Actinomycetes</taxon>
        <taxon>Micrococcales</taxon>
        <taxon>Microbacteriaceae</taxon>
        <taxon>Leucobacter</taxon>
    </lineage>
</organism>
<evidence type="ECO:0000313" key="5">
    <source>
        <dbReference type="Proteomes" id="UP001645859"/>
    </source>
</evidence>
<evidence type="ECO:0000313" key="4">
    <source>
        <dbReference type="EMBL" id="MBL3680375.1"/>
    </source>
</evidence>
<keyword evidence="5" id="KW-1185">Reference proteome</keyword>
<accession>A0ABS1SIT4</accession>
<dbReference type="Pfam" id="PF04536">
    <property type="entry name" value="TPM_phosphatase"/>
    <property type="match status" value="1"/>
</dbReference>
<protein>
    <submittedName>
        <fullName evidence="4">TPM domain-containing protein</fullName>
    </submittedName>
</protein>
<gene>
    <name evidence="4" type="ORF">D3230_13915</name>
</gene>
<sequence length="676" mass="69072">MHVGTAIEGAGMKRVATIVGFAVVAALTTLLPAASVAVVPTPATSPPSLSGSYIVDATSEAVLGSETSKLEASVRGFAAEHGVQLFVVYVDEFSSPENPEAWGAATAQKNFLGDDAVLLSIAVEDRLFDLNAANALITDAQYDTLVKDYVRPALKESDWTGVVGQTLTGIEKTVLNPESNGTGVAIAVVGGVVVVGGVAAGILVARKKRRERDADTGEVVLSLEELETQASGLLVRVDDDLRSSEQELGFAQAQFGAEAAAPFEAAIGAAKAQLQAAFELRQKLDDSIPDTDEQRRAWLEEIIARCTEAKESLDAHTESFSRLREVEQRAPEVLQQLRAAAPGVEDRLAAGREALASLTQQYAESITGQLQANLDEAKVRLSFVAECFASAEQELAAGQRAAAAVSLRAAEAALDQAGTLADSPATKAVELAESVAQLDAGTADLRADLQTAAQLIGAAPVGERSALEAAVQQVNAVLTQGVAGDPVRALSAVAAANVQIDAAIGAARESVERIRRAEAARDEALVPARAEVLAVEQFIETRRGAIGAEARTRLAEAQRQLQLAEHYAPTDPTRSYQAAQQATRYARAAYQLAGADVSGWGGGGAYGGGSGGSGSNGSFGGAVLGGILGGLLSGGGSGGGGGWSGSSGGFRGGWNGGGSMGGGSGGGGRRGGGGRF</sequence>
<keyword evidence="2" id="KW-1133">Transmembrane helix</keyword>
<evidence type="ECO:0000256" key="1">
    <source>
        <dbReference type="SAM" id="MobiDB-lite"/>
    </source>
</evidence>
<comment type="caution">
    <text evidence="4">The sequence shown here is derived from an EMBL/GenBank/DDBJ whole genome shotgun (WGS) entry which is preliminary data.</text>
</comment>
<evidence type="ECO:0000256" key="2">
    <source>
        <dbReference type="SAM" id="Phobius"/>
    </source>
</evidence>
<feature type="domain" description="TPM" evidence="3">
    <location>
        <begin position="64"/>
        <end position="171"/>
    </location>
</feature>
<feature type="region of interest" description="Disordered" evidence="1">
    <location>
        <begin position="640"/>
        <end position="676"/>
    </location>
</feature>
<name>A0ABS1SIT4_9MICO</name>
<dbReference type="InterPro" id="IPR007621">
    <property type="entry name" value="TPM_dom"/>
</dbReference>
<keyword evidence="2" id="KW-0812">Transmembrane</keyword>
<keyword evidence="2" id="KW-0472">Membrane</keyword>
<evidence type="ECO:0000259" key="3">
    <source>
        <dbReference type="Pfam" id="PF04536"/>
    </source>
</evidence>
<feature type="transmembrane region" description="Helical" evidence="2">
    <location>
        <begin position="184"/>
        <end position="205"/>
    </location>
</feature>
<proteinExistence type="predicted"/>
<dbReference type="Proteomes" id="UP001645859">
    <property type="component" value="Unassembled WGS sequence"/>
</dbReference>
<reference evidence="4 5" key="1">
    <citation type="submission" date="2018-09" db="EMBL/GenBank/DDBJ databases">
        <title>Comparative genomics of Leucobacter spp.</title>
        <authorList>
            <person name="Reis A.C."/>
            <person name="Kolvenbach B.A."/>
            <person name="Corvini P.F.X."/>
            <person name="Nunes O.C."/>
        </authorList>
    </citation>
    <scope>NUCLEOTIDE SEQUENCE [LARGE SCALE GENOMIC DNA]</scope>
    <source>
        <strain evidence="4 5">TAN 31504</strain>
    </source>
</reference>
<dbReference type="EMBL" id="QYAC01000007">
    <property type="protein sequence ID" value="MBL3680375.1"/>
    <property type="molecule type" value="Genomic_DNA"/>
</dbReference>
<dbReference type="Gene3D" id="3.10.310.50">
    <property type="match status" value="1"/>
</dbReference>